<gene>
    <name evidence="1" type="ORF">EOD43_13765</name>
</gene>
<sequence>MATEHFRFEIDHSRRFLKIILDGIWTRETVDLYREAVRKTVRDMAMRGVPLTEVAVLIDTRALPVQSRDVADYYAESPLYPAADPRRIATLVVSRLVGIQVRRVGTGVREIFENEQEAIDWLFAP</sequence>
<dbReference type="Proteomes" id="UP000282971">
    <property type="component" value="Unassembled WGS sequence"/>
</dbReference>
<name>A0A437MB29_9SPHN</name>
<evidence type="ECO:0000313" key="2">
    <source>
        <dbReference type="Proteomes" id="UP000282971"/>
    </source>
</evidence>
<dbReference type="EMBL" id="SACN01000001">
    <property type="protein sequence ID" value="RVT94835.1"/>
    <property type="molecule type" value="Genomic_DNA"/>
</dbReference>
<accession>A0A437MB29</accession>
<organism evidence="1 2">
    <name type="scientific">Sphingomonas crocodyli</name>
    <dbReference type="NCBI Taxonomy" id="1979270"/>
    <lineage>
        <taxon>Bacteria</taxon>
        <taxon>Pseudomonadati</taxon>
        <taxon>Pseudomonadota</taxon>
        <taxon>Alphaproteobacteria</taxon>
        <taxon>Sphingomonadales</taxon>
        <taxon>Sphingomonadaceae</taxon>
        <taxon>Sphingomonas</taxon>
    </lineage>
</organism>
<evidence type="ECO:0008006" key="3">
    <source>
        <dbReference type="Google" id="ProtNLM"/>
    </source>
</evidence>
<dbReference type="RefSeq" id="WP_127744410.1">
    <property type="nucleotide sequence ID" value="NZ_SACN01000001.1"/>
</dbReference>
<comment type="caution">
    <text evidence="1">The sequence shown here is derived from an EMBL/GenBank/DDBJ whole genome shotgun (WGS) entry which is preliminary data.</text>
</comment>
<reference evidence="1 2" key="1">
    <citation type="submission" date="2019-01" db="EMBL/GenBank/DDBJ databases">
        <authorList>
            <person name="Chen W.-M."/>
        </authorList>
    </citation>
    <scope>NUCLEOTIDE SEQUENCE [LARGE SCALE GENOMIC DNA]</scope>
    <source>
        <strain evidence="1 2">CCP-7</strain>
    </source>
</reference>
<protein>
    <recommendedName>
        <fullName evidence="3">STAS/SEC14 domain-containing protein</fullName>
    </recommendedName>
</protein>
<evidence type="ECO:0000313" key="1">
    <source>
        <dbReference type="EMBL" id="RVT94835.1"/>
    </source>
</evidence>
<dbReference type="OrthoDB" id="7473089at2"/>
<dbReference type="AlphaFoldDB" id="A0A437MB29"/>
<proteinExistence type="predicted"/>
<keyword evidence="2" id="KW-1185">Reference proteome</keyword>